<dbReference type="EMBL" id="BRXX01000126">
    <property type="protein sequence ID" value="GMH92242.1"/>
    <property type="molecule type" value="Genomic_DNA"/>
</dbReference>
<keyword evidence="1" id="KW-0472">Membrane</keyword>
<dbReference type="AlphaFoldDB" id="A0A9W7BR73"/>
<keyword evidence="1" id="KW-0812">Transmembrane</keyword>
<evidence type="ECO:0000313" key="3">
    <source>
        <dbReference type="Proteomes" id="UP001165160"/>
    </source>
</evidence>
<gene>
    <name evidence="2" type="ORF">TrVE_jg7531</name>
</gene>
<proteinExistence type="predicted"/>
<evidence type="ECO:0000313" key="2">
    <source>
        <dbReference type="EMBL" id="GMH92242.1"/>
    </source>
</evidence>
<feature type="transmembrane region" description="Helical" evidence="1">
    <location>
        <begin position="239"/>
        <end position="256"/>
    </location>
</feature>
<evidence type="ECO:0000256" key="1">
    <source>
        <dbReference type="SAM" id="Phobius"/>
    </source>
</evidence>
<name>A0A9W7BR73_9STRA</name>
<feature type="transmembrane region" description="Helical" evidence="1">
    <location>
        <begin position="164"/>
        <end position="194"/>
    </location>
</feature>
<feature type="transmembrane region" description="Helical" evidence="1">
    <location>
        <begin position="105"/>
        <end position="128"/>
    </location>
</feature>
<organism evidence="2 3">
    <name type="scientific">Triparma verrucosa</name>
    <dbReference type="NCBI Taxonomy" id="1606542"/>
    <lineage>
        <taxon>Eukaryota</taxon>
        <taxon>Sar</taxon>
        <taxon>Stramenopiles</taxon>
        <taxon>Ochrophyta</taxon>
        <taxon>Bolidophyceae</taxon>
        <taxon>Parmales</taxon>
        <taxon>Triparmaceae</taxon>
        <taxon>Triparma</taxon>
    </lineage>
</organism>
<protein>
    <submittedName>
        <fullName evidence="2">Uncharacterized protein</fullName>
    </submittedName>
</protein>
<keyword evidence="3" id="KW-1185">Reference proteome</keyword>
<keyword evidence="1" id="KW-1133">Transmembrane helix</keyword>
<accession>A0A9W7BR73</accession>
<reference evidence="3" key="1">
    <citation type="journal article" date="2023" name="Commun. Biol.">
        <title>Genome analysis of Parmales, the sister group of diatoms, reveals the evolutionary specialization of diatoms from phago-mixotrophs to photoautotrophs.</title>
        <authorList>
            <person name="Ban H."/>
            <person name="Sato S."/>
            <person name="Yoshikawa S."/>
            <person name="Yamada K."/>
            <person name="Nakamura Y."/>
            <person name="Ichinomiya M."/>
            <person name="Sato N."/>
            <person name="Blanc-Mathieu R."/>
            <person name="Endo H."/>
            <person name="Kuwata A."/>
            <person name="Ogata H."/>
        </authorList>
    </citation>
    <scope>NUCLEOTIDE SEQUENCE [LARGE SCALE GENOMIC DNA]</scope>
    <source>
        <strain evidence="3">NIES 3699</strain>
    </source>
</reference>
<comment type="caution">
    <text evidence="2">The sequence shown here is derived from an EMBL/GenBank/DDBJ whole genome shotgun (WGS) entry which is preliminary data.</text>
</comment>
<dbReference type="Proteomes" id="UP001165160">
    <property type="component" value="Unassembled WGS sequence"/>
</dbReference>
<sequence>MFPSRPQGRSSKVHIQMHPSSLHADISVSDKEGLCELAREAREKLRPWAELPDDRVTIFEKTYDKVLGSHEGVGILLRIARIDGQGTGTISDDEMKRLMASFSVMVDEILGFLSNSMVILTLALAVAVPCILHEVTQVEITSATFGAGDTEFYSFWSNPSAMHVLHWLECVLLACSIWQAMSGIFLCFILYSSLSLYLPDVYSKIRFLSVQTKQVLGVWEHLMASLILLMSALPFAASKFSPVAAVCCLIPFLGWCKDFRTQTGRCVAEPVMKYQHKLACKLLKGGGSIPPDGDDFKAVETNPFTGLLTPKGRGGGKTGAGFSS</sequence>